<gene>
    <name evidence="2" type="ORF">GCM10010503_52300</name>
</gene>
<reference evidence="2" key="1">
    <citation type="journal article" date="2014" name="Int. J. Syst. Evol. Microbiol.">
        <title>Complete genome sequence of Corynebacterium casei LMG S-19264T (=DSM 44701T), isolated from a smear-ripened cheese.</title>
        <authorList>
            <consortium name="US DOE Joint Genome Institute (JGI-PGF)"/>
            <person name="Walter F."/>
            <person name="Albersmeier A."/>
            <person name="Kalinowski J."/>
            <person name="Ruckert C."/>
        </authorList>
    </citation>
    <scope>NUCLEOTIDE SEQUENCE</scope>
    <source>
        <strain evidence="2">JCM 4490</strain>
    </source>
</reference>
<evidence type="ECO:0000313" key="2">
    <source>
        <dbReference type="EMBL" id="GGW68471.1"/>
    </source>
</evidence>
<sequence length="178" mass="19540">MKNLPFGRIVSSVQTPLALEEARRGGTQLPATEPVAPRQETGRPRRGGRPLITDDLLRQLAEVYLEETAEEKPAGALRRVAAKFDRPTETIRTWLARACKEGWLAPAVKGRAGGEPGPKLLVYRMAHASGVAAPEVGVRIPNDETDAQREALEQRMYDFAFAEDAGKLWEDLRGPGSE</sequence>
<reference evidence="2" key="2">
    <citation type="submission" date="2020-09" db="EMBL/GenBank/DDBJ databases">
        <authorList>
            <person name="Sun Q."/>
            <person name="Ohkuma M."/>
        </authorList>
    </citation>
    <scope>NUCLEOTIDE SEQUENCE</scope>
    <source>
        <strain evidence="2">JCM 4490</strain>
    </source>
</reference>
<name>A0A918JBK9_9ACTN</name>
<keyword evidence="3" id="KW-1185">Reference proteome</keyword>
<evidence type="ECO:0000256" key="1">
    <source>
        <dbReference type="SAM" id="MobiDB-lite"/>
    </source>
</evidence>
<comment type="caution">
    <text evidence="2">The sequence shown here is derived from an EMBL/GenBank/DDBJ whole genome shotgun (WGS) entry which is preliminary data.</text>
</comment>
<accession>A0A918JBK9</accession>
<proteinExistence type="predicted"/>
<dbReference type="Proteomes" id="UP000620224">
    <property type="component" value="Unassembled WGS sequence"/>
</dbReference>
<evidence type="ECO:0000313" key="3">
    <source>
        <dbReference type="Proteomes" id="UP000620224"/>
    </source>
</evidence>
<dbReference type="AlphaFoldDB" id="A0A918JBK9"/>
<dbReference type="EMBL" id="BMUE01000012">
    <property type="protein sequence ID" value="GGW68471.1"/>
    <property type="molecule type" value="Genomic_DNA"/>
</dbReference>
<feature type="region of interest" description="Disordered" evidence="1">
    <location>
        <begin position="21"/>
        <end position="50"/>
    </location>
</feature>
<organism evidence="2 3">
    <name type="scientific">Streptomyces lucensis JCM 4490</name>
    <dbReference type="NCBI Taxonomy" id="1306176"/>
    <lineage>
        <taxon>Bacteria</taxon>
        <taxon>Bacillati</taxon>
        <taxon>Actinomycetota</taxon>
        <taxon>Actinomycetes</taxon>
        <taxon>Kitasatosporales</taxon>
        <taxon>Streptomycetaceae</taxon>
        <taxon>Streptomyces</taxon>
    </lineage>
</organism>
<protein>
    <submittedName>
        <fullName evidence="2">Uncharacterized protein</fullName>
    </submittedName>
</protein>